<evidence type="ECO:0000256" key="1">
    <source>
        <dbReference type="SAM" id="Phobius"/>
    </source>
</evidence>
<dbReference type="STRING" id="27835.A0A0N4XCH7"/>
<organism evidence="4">
    <name type="scientific">Nippostrongylus brasiliensis</name>
    <name type="common">Rat hookworm</name>
    <dbReference type="NCBI Taxonomy" id="27835"/>
    <lineage>
        <taxon>Eukaryota</taxon>
        <taxon>Metazoa</taxon>
        <taxon>Ecdysozoa</taxon>
        <taxon>Nematoda</taxon>
        <taxon>Chromadorea</taxon>
        <taxon>Rhabditida</taxon>
        <taxon>Rhabditina</taxon>
        <taxon>Rhabditomorpha</taxon>
        <taxon>Strongyloidea</taxon>
        <taxon>Heligmosomidae</taxon>
        <taxon>Nippostrongylus</taxon>
    </lineage>
</organism>
<keyword evidence="1" id="KW-0812">Transmembrane</keyword>
<sequence>MRCRKEEKNCCSMEKGTVLLLVVDCLSSRPGHDALFPAILAIFAIYVLLTLPFYAILAGTIVLSVLQTSIFVLFVQPLRTNEVDVRRLSVAAEPSSTDRFPRFGYCLVRG</sequence>
<reference evidence="2 3" key="2">
    <citation type="submission" date="2018-11" db="EMBL/GenBank/DDBJ databases">
        <authorList>
            <consortium name="Pathogen Informatics"/>
        </authorList>
    </citation>
    <scope>NUCLEOTIDE SEQUENCE [LARGE SCALE GENOMIC DNA]</scope>
</reference>
<proteinExistence type="predicted"/>
<name>A0A0N4XCH7_NIPBR</name>
<dbReference type="Proteomes" id="UP000271162">
    <property type="component" value="Unassembled WGS sequence"/>
</dbReference>
<keyword evidence="1" id="KW-0472">Membrane</keyword>
<evidence type="ECO:0000313" key="4">
    <source>
        <dbReference type="WBParaSite" id="NBR_0000015301-mRNA-1"/>
    </source>
</evidence>
<feature type="transmembrane region" description="Helical" evidence="1">
    <location>
        <begin position="34"/>
        <end position="55"/>
    </location>
</feature>
<dbReference type="WBParaSite" id="NBR_0000015301-mRNA-1">
    <property type="protein sequence ID" value="NBR_0000015301-mRNA-1"/>
    <property type="gene ID" value="NBR_0000015301"/>
</dbReference>
<dbReference type="AlphaFoldDB" id="A0A0N4XCH7"/>
<accession>A0A0N4XCH7</accession>
<dbReference type="EMBL" id="UYSL01000041">
    <property type="protein sequence ID" value="VDL62452.1"/>
    <property type="molecule type" value="Genomic_DNA"/>
</dbReference>
<reference evidence="4" key="1">
    <citation type="submission" date="2017-02" db="UniProtKB">
        <authorList>
            <consortium name="WormBaseParasite"/>
        </authorList>
    </citation>
    <scope>IDENTIFICATION</scope>
</reference>
<keyword evidence="1" id="KW-1133">Transmembrane helix</keyword>
<evidence type="ECO:0000313" key="3">
    <source>
        <dbReference type="Proteomes" id="UP000271162"/>
    </source>
</evidence>
<keyword evidence="3" id="KW-1185">Reference proteome</keyword>
<protein>
    <submittedName>
        <fullName evidence="4">SSD domain-containing protein</fullName>
    </submittedName>
</protein>
<evidence type="ECO:0000313" key="2">
    <source>
        <dbReference type="EMBL" id="VDL62452.1"/>
    </source>
</evidence>
<gene>
    <name evidence="2" type="ORF">NBR_LOCUS154</name>
</gene>
<feature type="transmembrane region" description="Helical" evidence="1">
    <location>
        <begin position="61"/>
        <end position="78"/>
    </location>
</feature>